<dbReference type="AlphaFoldDB" id="A0A108UBL9"/>
<reference evidence="1 2" key="1">
    <citation type="journal article" date="2014" name="Genome Announc.">
        <title>Draft Genome Sequence of Lysobacter capsici AZ78, a Bacterium Antagonistic to Plant-Pathogenic Oomycetes.</title>
        <authorList>
            <person name="Puopolo G."/>
            <person name="Sonego P."/>
            <person name="Engelen K."/>
            <person name="Pertot I."/>
        </authorList>
    </citation>
    <scope>NUCLEOTIDE SEQUENCE [LARGE SCALE GENOMIC DNA]</scope>
    <source>
        <strain evidence="1 2">AZ78</strain>
    </source>
</reference>
<evidence type="ECO:0000313" key="2">
    <source>
        <dbReference type="Proteomes" id="UP000023435"/>
    </source>
</evidence>
<dbReference type="Proteomes" id="UP000023435">
    <property type="component" value="Unassembled WGS sequence"/>
</dbReference>
<evidence type="ECO:0000313" key="1">
    <source>
        <dbReference type="EMBL" id="KWS06164.1"/>
    </source>
</evidence>
<sequence length="63" mass="6917">MSSTEQATAWPSAHAWRATAPRYGTMEPGVIARRSRTPAFLICIDGEAIWRGYMDVGTVHGSH</sequence>
<keyword evidence="2" id="KW-1185">Reference proteome</keyword>
<comment type="caution">
    <text evidence="1">The sequence shown here is derived from an EMBL/GenBank/DDBJ whole genome shotgun (WGS) entry which is preliminary data.</text>
</comment>
<gene>
    <name evidence="1" type="ORF">AZ78_3718</name>
</gene>
<protein>
    <submittedName>
        <fullName evidence="1">Uncharacterized protein</fullName>
    </submittedName>
</protein>
<dbReference type="EMBL" id="JAJA02000001">
    <property type="protein sequence ID" value="KWS06164.1"/>
    <property type="molecule type" value="Genomic_DNA"/>
</dbReference>
<proteinExistence type="predicted"/>
<accession>A0A108UBL9</accession>
<organism evidence="1 2">
    <name type="scientific">Lysobacter capsici AZ78</name>
    <dbReference type="NCBI Taxonomy" id="1444315"/>
    <lineage>
        <taxon>Bacteria</taxon>
        <taxon>Pseudomonadati</taxon>
        <taxon>Pseudomonadota</taxon>
        <taxon>Gammaproteobacteria</taxon>
        <taxon>Lysobacterales</taxon>
        <taxon>Lysobacteraceae</taxon>
        <taxon>Lysobacter</taxon>
    </lineage>
</organism>
<name>A0A108UBL9_9GAMM</name>